<dbReference type="Proteomes" id="UP000745663">
    <property type="component" value="Unassembled WGS sequence"/>
</dbReference>
<accession>A0ABS2BYU9</accession>
<reference evidence="1 2" key="1">
    <citation type="submission" date="2020-08" db="EMBL/GenBank/DDBJ databases">
        <title>Description of novel Pseudomonas species.</title>
        <authorList>
            <person name="Duman M."/>
            <person name="Mulet M."/>
            <person name="Altun S."/>
            <person name="Saticioglu I.B."/>
            <person name="Lalucat J."/>
            <person name="Garcia-Valdes E."/>
        </authorList>
    </citation>
    <scope>NUCLEOTIDE SEQUENCE [LARGE SCALE GENOMIC DNA]</scope>
    <source>
        <strain evidence="1 2">P66</strain>
    </source>
</reference>
<name>A0ABS2BYU9_9PSED</name>
<organism evidence="1 2">
    <name type="scientific">Pseudomonas arcuscaelestis</name>
    <dbReference type="NCBI Taxonomy" id="2710591"/>
    <lineage>
        <taxon>Bacteria</taxon>
        <taxon>Pseudomonadati</taxon>
        <taxon>Pseudomonadota</taxon>
        <taxon>Gammaproteobacteria</taxon>
        <taxon>Pseudomonadales</taxon>
        <taxon>Pseudomonadaceae</taxon>
        <taxon>Pseudomonas</taxon>
    </lineage>
</organism>
<keyword evidence="2" id="KW-1185">Reference proteome</keyword>
<evidence type="ECO:0000313" key="2">
    <source>
        <dbReference type="Proteomes" id="UP000745663"/>
    </source>
</evidence>
<gene>
    <name evidence="1" type="ORF">H8F21_14655</name>
</gene>
<dbReference type="RefSeq" id="WP_203584739.1">
    <property type="nucleotide sequence ID" value="NZ_JACOPV010000008.1"/>
</dbReference>
<comment type="caution">
    <text evidence="1">The sequence shown here is derived from an EMBL/GenBank/DDBJ whole genome shotgun (WGS) entry which is preliminary data.</text>
</comment>
<protein>
    <submittedName>
        <fullName evidence="1">Uncharacterized protein</fullName>
    </submittedName>
</protein>
<sequence>MRNVYACRPLTGGIFVWLVARLRFAFYQRFTLLSVIDWYRRQATVYYLASANEHTTTSH</sequence>
<dbReference type="EMBL" id="JACOPV010000008">
    <property type="protein sequence ID" value="MBM5458806.1"/>
    <property type="molecule type" value="Genomic_DNA"/>
</dbReference>
<evidence type="ECO:0000313" key="1">
    <source>
        <dbReference type="EMBL" id="MBM5458806.1"/>
    </source>
</evidence>
<proteinExistence type="predicted"/>